<feature type="transmembrane region" description="Helical" evidence="8">
    <location>
        <begin position="296"/>
        <end position="315"/>
    </location>
</feature>
<comment type="function">
    <text evidence="8">Vacuolar effluxer which mediate the efflux of amino acids resulting from autophagic degradation. The release of autophagic amino acids allows the maintenance of protein synthesis and viability during nitrogen starvation.</text>
</comment>
<dbReference type="InterPro" id="IPR024671">
    <property type="entry name" value="Atg22-like"/>
</dbReference>
<evidence type="ECO:0000256" key="2">
    <source>
        <dbReference type="ARBA" id="ARBA00006978"/>
    </source>
</evidence>
<dbReference type="InterPro" id="IPR036259">
    <property type="entry name" value="MFS_trans_sf"/>
</dbReference>
<sequence>MSDPITTVDDKNVDVFNDVTKAQDEQLEFQQTQHMTAFDTITGPDALVGIDAQGAVVDAKHSAGLAVIEQRQAVPLTGKRLITSKWEYWTFVLFYFNQNGSPIGGPGGSLRQAMISLSFPDGYMNWAGSRQPTNTVLLDISGIMFAIQLVVLFVVGPYADYGNWRPWVLISAEVVTWGAEFGMIGIKEKSQWAIANGIWIVGSLSLNIAQAFYQATFPSLVRDLPKMIRSEQDVMAGLKTPEEHAELDSYEKAKLFNLCNIYGSASAVVWFGIAIGISHAIGYATESALIRAYRVLMAYYTPIIVACTLPFFLVMKWRPGQQVPEGVPLWQVGPRQVWYAAKCAAQLKQCLLYLAAYFFLFEAIGAYISVFVILQNESIHYSPELNSAMGLVSDLSGGSGTVIILLLHKRYKWKIKNILFVSAIFSLTPCLWGAIGTWTDVIGFHHVWEFWLAQVWNLFTAAASSYNVTMISEVAPANKLFMFYALFNTLSKTSGFIGPFITAAIIKRANGNTNAAFWFLVGLGAISLVLLWFIDTDQAKIDCAKFAEREARELYSAEQRAAGKANQLSKGDLEEENAA</sequence>
<dbReference type="PANTHER" id="PTHR23519:SF5">
    <property type="entry name" value="AUTOPHAGY-RELATED PROTEIN"/>
    <property type="match status" value="1"/>
</dbReference>
<feature type="transmembrane region" description="Helical" evidence="8">
    <location>
        <begin position="419"/>
        <end position="438"/>
    </location>
</feature>
<comment type="caution">
    <text evidence="10">The sequence shown here is derived from an EMBL/GenBank/DDBJ whole genome shotgun (WGS) entry which is preliminary data.</text>
</comment>
<comment type="caution">
    <text evidence="8">Lacks conserved residue(s) required for the propagation of feature annotation.</text>
</comment>
<evidence type="ECO:0000256" key="7">
    <source>
        <dbReference type="ARBA" id="ARBA00023136"/>
    </source>
</evidence>
<dbReference type="Gene3D" id="1.20.1250.20">
    <property type="entry name" value="MFS general substrate transporter like domains"/>
    <property type="match status" value="1"/>
</dbReference>
<feature type="transmembrane region" description="Helical" evidence="8">
    <location>
        <begin position="515"/>
        <end position="534"/>
    </location>
</feature>
<proteinExistence type="inferred from homology"/>
<keyword evidence="8" id="KW-0926">Vacuole</keyword>
<keyword evidence="7 8" id="KW-0472">Membrane</keyword>
<dbReference type="InParanoid" id="A0A1Y2AWD5"/>
<dbReference type="Pfam" id="PF11700">
    <property type="entry name" value="ATG22"/>
    <property type="match status" value="1"/>
</dbReference>
<keyword evidence="11" id="KW-1185">Reference proteome</keyword>
<organism evidence="10 11">
    <name type="scientific">Naematelia encephala</name>
    <dbReference type="NCBI Taxonomy" id="71784"/>
    <lineage>
        <taxon>Eukaryota</taxon>
        <taxon>Fungi</taxon>
        <taxon>Dikarya</taxon>
        <taxon>Basidiomycota</taxon>
        <taxon>Agaricomycotina</taxon>
        <taxon>Tremellomycetes</taxon>
        <taxon>Tremellales</taxon>
        <taxon>Naemateliaceae</taxon>
        <taxon>Naematelia</taxon>
    </lineage>
</organism>
<gene>
    <name evidence="10" type="ORF">BCR39DRAFT_540130</name>
</gene>
<name>A0A1Y2AWD5_9TREE</name>
<dbReference type="InterPro" id="IPR050495">
    <property type="entry name" value="ATG22/LtaA_families"/>
</dbReference>
<evidence type="ECO:0000256" key="8">
    <source>
        <dbReference type="RuleBase" id="RU363073"/>
    </source>
</evidence>
<dbReference type="Proteomes" id="UP000193986">
    <property type="component" value="Unassembled WGS sequence"/>
</dbReference>
<evidence type="ECO:0000313" key="10">
    <source>
        <dbReference type="EMBL" id="ORY26764.1"/>
    </source>
</evidence>
<keyword evidence="8" id="KW-0029">Amino-acid transport</keyword>
<feature type="transmembrane region" description="Helical" evidence="8">
    <location>
        <begin position="481"/>
        <end position="503"/>
    </location>
</feature>
<feature type="transmembrane region" description="Helical" evidence="8">
    <location>
        <begin position="450"/>
        <end position="469"/>
    </location>
</feature>
<dbReference type="GO" id="GO:0005774">
    <property type="term" value="C:vacuolar membrane"/>
    <property type="evidence" value="ECO:0007669"/>
    <property type="project" value="UniProtKB-SubCell"/>
</dbReference>
<dbReference type="STRING" id="71784.A0A1Y2AWD5"/>
<dbReference type="SUPFAM" id="SSF103473">
    <property type="entry name" value="MFS general substrate transporter"/>
    <property type="match status" value="1"/>
</dbReference>
<reference evidence="10 11" key="1">
    <citation type="submission" date="2016-07" db="EMBL/GenBank/DDBJ databases">
        <title>Pervasive Adenine N6-methylation of Active Genes in Fungi.</title>
        <authorList>
            <consortium name="DOE Joint Genome Institute"/>
            <person name="Mondo S.J."/>
            <person name="Dannebaum R.O."/>
            <person name="Kuo R.C."/>
            <person name="Labutti K."/>
            <person name="Haridas S."/>
            <person name="Kuo A."/>
            <person name="Salamov A."/>
            <person name="Ahrendt S.R."/>
            <person name="Lipzen A."/>
            <person name="Sullivan W."/>
            <person name="Andreopoulos W.B."/>
            <person name="Clum A."/>
            <person name="Lindquist E."/>
            <person name="Daum C."/>
            <person name="Ramamoorthy G.K."/>
            <person name="Gryganskyi A."/>
            <person name="Culley D."/>
            <person name="Magnuson J.K."/>
            <person name="James T.Y."/>
            <person name="O'Malley M.A."/>
            <person name="Stajich J.E."/>
            <person name="Spatafora J.W."/>
            <person name="Visel A."/>
            <person name="Grigoriev I.V."/>
        </authorList>
    </citation>
    <scope>NUCLEOTIDE SEQUENCE [LARGE SCALE GENOMIC DNA]</scope>
    <source>
        <strain evidence="10 11">68-887.2</strain>
    </source>
</reference>
<evidence type="ECO:0000256" key="3">
    <source>
        <dbReference type="ARBA" id="ARBA00022448"/>
    </source>
</evidence>
<comment type="similarity">
    <text evidence="2 8">Belongs to the ATG22 family.</text>
</comment>
<evidence type="ECO:0000256" key="9">
    <source>
        <dbReference type="SAM" id="MobiDB-lite"/>
    </source>
</evidence>
<dbReference type="OrthoDB" id="42657at2759"/>
<dbReference type="GO" id="GO:0006914">
    <property type="term" value="P:autophagy"/>
    <property type="evidence" value="ECO:0007669"/>
    <property type="project" value="UniProtKB-KW"/>
</dbReference>
<comment type="subcellular location">
    <subcellularLocation>
        <location evidence="1 8">Vacuole membrane</location>
        <topology evidence="1 8">Multi-pass membrane protein</topology>
    </subcellularLocation>
</comment>
<dbReference type="EMBL" id="MCFC01000044">
    <property type="protein sequence ID" value="ORY26764.1"/>
    <property type="molecule type" value="Genomic_DNA"/>
</dbReference>
<evidence type="ECO:0000256" key="1">
    <source>
        <dbReference type="ARBA" id="ARBA00004128"/>
    </source>
</evidence>
<feature type="transmembrane region" description="Helical" evidence="8">
    <location>
        <begin position="386"/>
        <end position="407"/>
    </location>
</feature>
<keyword evidence="3 8" id="KW-0813">Transport</keyword>
<feature type="transmembrane region" description="Helical" evidence="8">
    <location>
        <begin position="136"/>
        <end position="155"/>
    </location>
</feature>
<keyword evidence="4 8" id="KW-0812">Transmembrane</keyword>
<feature type="transmembrane region" description="Helical" evidence="8">
    <location>
        <begin position="351"/>
        <end position="374"/>
    </location>
</feature>
<dbReference type="GO" id="GO:0006865">
    <property type="term" value="P:amino acid transport"/>
    <property type="evidence" value="ECO:0007669"/>
    <property type="project" value="UniProtKB-KW"/>
</dbReference>
<keyword evidence="6 8" id="KW-0072">Autophagy</keyword>
<dbReference type="AlphaFoldDB" id="A0A1Y2AWD5"/>
<evidence type="ECO:0000313" key="11">
    <source>
        <dbReference type="Proteomes" id="UP000193986"/>
    </source>
</evidence>
<feature type="region of interest" description="Disordered" evidence="9">
    <location>
        <begin position="560"/>
        <end position="579"/>
    </location>
</feature>
<evidence type="ECO:0000256" key="6">
    <source>
        <dbReference type="ARBA" id="ARBA00023006"/>
    </source>
</evidence>
<protein>
    <recommendedName>
        <fullName evidence="8">Autophagy-related protein</fullName>
    </recommendedName>
</protein>
<evidence type="ECO:0000256" key="5">
    <source>
        <dbReference type="ARBA" id="ARBA00022989"/>
    </source>
</evidence>
<evidence type="ECO:0000256" key="4">
    <source>
        <dbReference type="ARBA" id="ARBA00022692"/>
    </source>
</evidence>
<accession>A0A1Y2AWD5</accession>
<feature type="transmembrane region" description="Helical" evidence="8">
    <location>
        <begin position="261"/>
        <end position="284"/>
    </location>
</feature>
<keyword evidence="5 8" id="KW-1133">Transmembrane helix</keyword>
<dbReference type="PANTHER" id="PTHR23519">
    <property type="entry name" value="AUTOPHAGY-RELATED PROTEIN 22"/>
    <property type="match status" value="1"/>
</dbReference>